<evidence type="ECO:0000313" key="3">
    <source>
        <dbReference type="Proteomes" id="UP000728185"/>
    </source>
</evidence>
<feature type="compositionally biased region" description="Basic and acidic residues" evidence="1">
    <location>
        <begin position="49"/>
        <end position="58"/>
    </location>
</feature>
<dbReference type="EMBL" id="LUCM01002538">
    <property type="protein sequence ID" value="KAA0197202.1"/>
    <property type="molecule type" value="Genomic_DNA"/>
</dbReference>
<dbReference type="AlphaFoldDB" id="A0A8E0VJI9"/>
<name>A0A8E0VJI9_9TREM</name>
<protein>
    <submittedName>
        <fullName evidence="2">Uncharacterized protein</fullName>
    </submittedName>
</protein>
<feature type="region of interest" description="Disordered" evidence="1">
    <location>
        <begin position="178"/>
        <end position="199"/>
    </location>
</feature>
<feature type="region of interest" description="Disordered" evidence="1">
    <location>
        <begin position="225"/>
        <end position="252"/>
    </location>
</feature>
<organism evidence="2 3">
    <name type="scientific">Fasciolopsis buskii</name>
    <dbReference type="NCBI Taxonomy" id="27845"/>
    <lineage>
        <taxon>Eukaryota</taxon>
        <taxon>Metazoa</taxon>
        <taxon>Spiralia</taxon>
        <taxon>Lophotrochozoa</taxon>
        <taxon>Platyhelminthes</taxon>
        <taxon>Trematoda</taxon>
        <taxon>Digenea</taxon>
        <taxon>Plagiorchiida</taxon>
        <taxon>Echinostomata</taxon>
        <taxon>Echinostomatoidea</taxon>
        <taxon>Fasciolidae</taxon>
        <taxon>Fasciolopsis</taxon>
    </lineage>
</organism>
<keyword evidence="3" id="KW-1185">Reference proteome</keyword>
<gene>
    <name evidence="2" type="ORF">FBUS_10112</name>
</gene>
<reference evidence="2" key="1">
    <citation type="submission" date="2019-05" db="EMBL/GenBank/DDBJ databases">
        <title>Annotation for the trematode Fasciolopsis buski.</title>
        <authorList>
            <person name="Choi Y.-J."/>
        </authorList>
    </citation>
    <scope>NUCLEOTIDE SEQUENCE</scope>
    <source>
        <strain evidence="2">HT</strain>
        <tissue evidence="2">Whole worm</tissue>
    </source>
</reference>
<evidence type="ECO:0000313" key="2">
    <source>
        <dbReference type="EMBL" id="KAA0197202.1"/>
    </source>
</evidence>
<comment type="caution">
    <text evidence="2">The sequence shown here is derived from an EMBL/GenBank/DDBJ whole genome shotgun (WGS) entry which is preliminary data.</text>
</comment>
<feature type="region of interest" description="Disordered" evidence="1">
    <location>
        <begin position="47"/>
        <end position="66"/>
    </location>
</feature>
<sequence length="252" mass="27756">MALKLISLAQCGYDVSIEALKNHGRNLPLPSFDSKIHPVVDLESLPSRVAEKDEHNSDLSRLSDTGFETMPEAPVGFVTSGLDNSNNTHPKESLDLHSIKTETHFTSSDATRTHPDYWIHFSDEEPPDPDEENCALLTNERVNRPDEFAFYGSTIPIHSNLTKDPFSVSSAAWSNTQSASSHPVASSPSFSSSTKTTPSPTLHSSAFLQLIDHDEQSFDQDWVYRPLDNESNSPTHLNLSVRSPTRPGRGGS</sequence>
<feature type="compositionally biased region" description="Polar residues" evidence="1">
    <location>
        <begin position="229"/>
        <end position="243"/>
    </location>
</feature>
<proteinExistence type="predicted"/>
<dbReference type="Proteomes" id="UP000728185">
    <property type="component" value="Unassembled WGS sequence"/>
</dbReference>
<accession>A0A8E0VJI9</accession>
<evidence type="ECO:0000256" key="1">
    <source>
        <dbReference type="SAM" id="MobiDB-lite"/>
    </source>
</evidence>